<dbReference type="EMBL" id="MHLL01000058">
    <property type="protein sequence ID" value="OGZ07497.1"/>
    <property type="molecule type" value="Genomic_DNA"/>
</dbReference>
<dbReference type="AlphaFoldDB" id="A0A1G2D1W1"/>
<sequence length="327" mass="36698">MNQPVRLGVWGCGGHAVNHLEHMPSPELIKVTALTDLDVGRMDKARGIIGGKDGMVTSTDPRNIFDAVDAVFIATPDHCHAEQIEMALHAGKHVLAEKPLAVDQFQLAQLEANMNYAAAHGLHFSTCHPRRFDPRNIWTRDNLDVLILRHGSPVGFTFTFDYPAPKDVWKNTRGLLMDHVNHEIDLLGFFLEPDDFTARRLKDSAHAYEVIGCREGDDVWFRFAGTRSNAVKYWSSSRETATLYFERGYVEISGGEPMVREFTVDGRQVEEHAVALTHHFTRYGEVVANFASVIRGEAMPYVSLDEMFLNTRTGVDLTHDGSTPSMF</sequence>
<organism evidence="3 4">
    <name type="scientific">Candidatus Lloydbacteria bacterium RIFCSPHIGHO2_02_FULL_50_13</name>
    <dbReference type="NCBI Taxonomy" id="1798661"/>
    <lineage>
        <taxon>Bacteria</taxon>
        <taxon>Candidatus Lloydiibacteriota</taxon>
    </lineage>
</organism>
<feature type="domain" description="Gfo/Idh/MocA-like oxidoreductase N-terminal" evidence="2">
    <location>
        <begin position="6"/>
        <end position="125"/>
    </location>
</feature>
<reference evidence="3 4" key="1">
    <citation type="journal article" date="2016" name="Nat. Commun.">
        <title>Thousands of microbial genomes shed light on interconnected biogeochemical processes in an aquifer system.</title>
        <authorList>
            <person name="Anantharaman K."/>
            <person name="Brown C.T."/>
            <person name="Hug L.A."/>
            <person name="Sharon I."/>
            <person name="Castelle C.J."/>
            <person name="Probst A.J."/>
            <person name="Thomas B.C."/>
            <person name="Singh A."/>
            <person name="Wilkins M.J."/>
            <person name="Karaoz U."/>
            <person name="Brodie E.L."/>
            <person name="Williams K.H."/>
            <person name="Hubbard S.S."/>
            <person name="Banfield J.F."/>
        </authorList>
    </citation>
    <scope>NUCLEOTIDE SEQUENCE [LARGE SCALE GENOMIC DNA]</scope>
</reference>
<dbReference type="SUPFAM" id="SSF51735">
    <property type="entry name" value="NAD(P)-binding Rossmann-fold domains"/>
    <property type="match status" value="1"/>
</dbReference>
<dbReference type="GO" id="GO:0000166">
    <property type="term" value="F:nucleotide binding"/>
    <property type="evidence" value="ECO:0007669"/>
    <property type="project" value="InterPro"/>
</dbReference>
<evidence type="ECO:0000313" key="3">
    <source>
        <dbReference type="EMBL" id="OGZ07497.1"/>
    </source>
</evidence>
<comment type="caution">
    <text evidence="3">The sequence shown here is derived from an EMBL/GenBank/DDBJ whole genome shotgun (WGS) entry which is preliminary data.</text>
</comment>
<evidence type="ECO:0000259" key="2">
    <source>
        <dbReference type="Pfam" id="PF01408"/>
    </source>
</evidence>
<dbReference type="Proteomes" id="UP000177996">
    <property type="component" value="Unassembled WGS sequence"/>
</dbReference>
<dbReference type="PANTHER" id="PTHR43818:SF11">
    <property type="entry name" value="BCDNA.GH03377"/>
    <property type="match status" value="1"/>
</dbReference>
<evidence type="ECO:0000256" key="1">
    <source>
        <dbReference type="ARBA" id="ARBA00023002"/>
    </source>
</evidence>
<dbReference type="STRING" id="1798661.A3D65_05910"/>
<dbReference type="Gene3D" id="3.30.360.10">
    <property type="entry name" value="Dihydrodipicolinate Reductase, domain 2"/>
    <property type="match status" value="1"/>
</dbReference>
<protein>
    <recommendedName>
        <fullName evidence="2">Gfo/Idh/MocA-like oxidoreductase N-terminal domain-containing protein</fullName>
    </recommendedName>
</protein>
<proteinExistence type="predicted"/>
<evidence type="ECO:0000313" key="4">
    <source>
        <dbReference type="Proteomes" id="UP000177996"/>
    </source>
</evidence>
<dbReference type="GO" id="GO:0016491">
    <property type="term" value="F:oxidoreductase activity"/>
    <property type="evidence" value="ECO:0007669"/>
    <property type="project" value="UniProtKB-KW"/>
</dbReference>
<dbReference type="InterPro" id="IPR036291">
    <property type="entry name" value="NAD(P)-bd_dom_sf"/>
</dbReference>
<dbReference type="Gene3D" id="3.40.50.720">
    <property type="entry name" value="NAD(P)-binding Rossmann-like Domain"/>
    <property type="match status" value="1"/>
</dbReference>
<dbReference type="Pfam" id="PF01408">
    <property type="entry name" value="GFO_IDH_MocA"/>
    <property type="match status" value="1"/>
</dbReference>
<keyword evidence="1" id="KW-0560">Oxidoreductase</keyword>
<name>A0A1G2D1W1_9BACT</name>
<dbReference type="InterPro" id="IPR050463">
    <property type="entry name" value="Gfo/Idh/MocA_oxidrdct_glycsds"/>
</dbReference>
<gene>
    <name evidence="3" type="ORF">A3D65_05910</name>
</gene>
<accession>A0A1G2D1W1</accession>
<dbReference type="PANTHER" id="PTHR43818">
    <property type="entry name" value="BCDNA.GH03377"/>
    <property type="match status" value="1"/>
</dbReference>
<dbReference type="InterPro" id="IPR000683">
    <property type="entry name" value="Gfo/Idh/MocA-like_OxRdtase_N"/>
</dbReference>